<dbReference type="InterPro" id="IPR036259">
    <property type="entry name" value="MFS_trans_sf"/>
</dbReference>
<reference evidence="5" key="1">
    <citation type="submission" date="2025-08" db="UniProtKB">
        <authorList>
            <consortium name="RefSeq"/>
        </authorList>
    </citation>
    <scope>IDENTIFICATION</scope>
</reference>
<evidence type="ECO:0000256" key="3">
    <source>
        <dbReference type="SAM" id="Phobius"/>
    </source>
</evidence>
<dbReference type="RefSeq" id="XP_014475852.1">
    <property type="nucleotide sequence ID" value="XM_014620366.1"/>
</dbReference>
<feature type="transmembrane region" description="Helical" evidence="3">
    <location>
        <begin position="413"/>
        <end position="434"/>
    </location>
</feature>
<feature type="transmembrane region" description="Helical" evidence="3">
    <location>
        <begin position="446"/>
        <end position="468"/>
    </location>
</feature>
<protein>
    <submittedName>
        <fullName evidence="5">Thiamine transporter 1-like</fullName>
    </submittedName>
</protein>
<comment type="similarity">
    <text evidence="1 2">Belongs to the reduced folate carrier (RFC) transporter (TC 2.A.48) family.</text>
</comment>
<organism evidence="4 5">
    <name type="scientific">Dinoponera quadriceps</name>
    <name type="common">South American ant</name>
    <dbReference type="NCBI Taxonomy" id="609295"/>
    <lineage>
        <taxon>Eukaryota</taxon>
        <taxon>Metazoa</taxon>
        <taxon>Ecdysozoa</taxon>
        <taxon>Arthropoda</taxon>
        <taxon>Hexapoda</taxon>
        <taxon>Insecta</taxon>
        <taxon>Pterygota</taxon>
        <taxon>Neoptera</taxon>
        <taxon>Endopterygota</taxon>
        <taxon>Hymenoptera</taxon>
        <taxon>Apocrita</taxon>
        <taxon>Aculeata</taxon>
        <taxon>Formicoidea</taxon>
        <taxon>Formicidae</taxon>
        <taxon>Ponerinae</taxon>
        <taxon>Ponerini</taxon>
        <taxon>Dinoponera</taxon>
    </lineage>
</organism>
<feature type="transmembrane region" description="Helical" evidence="3">
    <location>
        <begin position="378"/>
        <end position="401"/>
    </location>
</feature>
<dbReference type="PANTHER" id="PTHR10686">
    <property type="entry name" value="FOLATE TRANSPORTER"/>
    <property type="match status" value="1"/>
</dbReference>
<dbReference type="KEGG" id="dqu:106745089"/>
<dbReference type="AlphaFoldDB" id="A0A6P3XC74"/>
<keyword evidence="4" id="KW-1185">Reference proteome</keyword>
<dbReference type="SUPFAM" id="SSF103473">
    <property type="entry name" value="MFS general substrate transporter"/>
    <property type="match status" value="1"/>
</dbReference>
<accession>A0A6P3XC74</accession>
<sequence>MHWVRISLILCMFGCFKDFRPSESFVTNYLTGRWKNFTENEVNQDIYPVSTYSYAAMLIFVFLITDFVRYKPIIILCGLSGVTTFVLIILGRSVLLMQIMELFYGLFLSAEVAYYTYIYAKVDKKHYQEVTGHTKAASLFGRSMSGVVAQLTASFDLLDYHQLNYITIAAFSMATIWSFFLPSVGQSIYFHRTDDEEENPAGEREKEKIARSGRCGPRWLCCCGGSNHGDASDDKYQSSFCNVQCRRLRNTCLCGAESSVTRESLRKIGRAYALLWRHFVQAYADHRVLKWSLWWALGTCGYLQIANYMQLLWQDSVLPTDKIYNGAVDFLYAILGAFTVFCVGKIPLNWVVFGDMSLSIFSFFGGAIMVASSYSHNIWFLYATYIIFGVIYHTMVTVASFEVAKYICEDSYGLIFGVNIFVALVAQSLLTLIVVNTLMLDIRWQYFIYGGYFVILGFMYLLLGILNIMKYYQSGRRLDLRTNDEDKSFASTQTTIDVNDGVSAVLENNS</sequence>
<dbReference type="OrthoDB" id="18814at2759"/>
<gene>
    <name evidence="5" type="primary">LOC106745089</name>
</gene>
<evidence type="ECO:0000256" key="2">
    <source>
        <dbReference type="PIRNR" id="PIRNR028739"/>
    </source>
</evidence>
<feature type="transmembrane region" description="Helical" evidence="3">
    <location>
        <begin position="46"/>
        <end position="64"/>
    </location>
</feature>
<dbReference type="GO" id="GO:0005886">
    <property type="term" value="C:plasma membrane"/>
    <property type="evidence" value="ECO:0007669"/>
    <property type="project" value="UniProtKB-UniRule"/>
</dbReference>
<keyword evidence="3" id="KW-1133">Transmembrane helix</keyword>
<feature type="transmembrane region" description="Helical" evidence="3">
    <location>
        <begin position="163"/>
        <end position="182"/>
    </location>
</feature>
<dbReference type="PIRSF" id="PIRSF028739">
    <property type="entry name" value="Folate_carrier"/>
    <property type="match status" value="1"/>
</dbReference>
<keyword evidence="3" id="KW-0812">Transmembrane</keyword>
<dbReference type="GeneID" id="106745089"/>
<evidence type="ECO:0000313" key="4">
    <source>
        <dbReference type="Proteomes" id="UP000515204"/>
    </source>
</evidence>
<keyword evidence="2" id="KW-0813">Transport</keyword>
<name>A0A6P3XC74_DINQU</name>
<dbReference type="InterPro" id="IPR002666">
    <property type="entry name" value="Folate_carrier"/>
</dbReference>
<comment type="subcellular location">
    <subcellularLocation>
        <location evidence="2">Membrane</location>
        <topology evidence="2">Multi-pass membrane protein</topology>
    </subcellularLocation>
</comment>
<evidence type="ECO:0000256" key="1">
    <source>
        <dbReference type="ARBA" id="ARBA00005773"/>
    </source>
</evidence>
<feature type="transmembrane region" description="Helical" evidence="3">
    <location>
        <begin position="293"/>
        <end position="311"/>
    </location>
</feature>
<feature type="transmembrane region" description="Helical" evidence="3">
    <location>
        <begin position="102"/>
        <end position="120"/>
    </location>
</feature>
<keyword evidence="2 3" id="KW-0472">Membrane</keyword>
<dbReference type="Pfam" id="PF01770">
    <property type="entry name" value="Folate_carrier"/>
    <property type="match status" value="1"/>
</dbReference>
<dbReference type="Proteomes" id="UP000515204">
    <property type="component" value="Unplaced"/>
</dbReference>
<dbReference type="PANTHER" id="PTHR10686:SF18">
    <property type="entry name" value="IP11787P-RELATED"/>
    <property type="match status" value="1"/>
</dbReference>
<feature type="transmembrane region" description="Helical" evidence="3">
    <location>
        <begin position="323"/>
        <end position="343"/>
    </location>
</feature>
<evidence type="ECO:0000313" key="5">
    <source>
        <dbReference type="RefSeq" id="XP_014475852.1"/>
    </source>
</evidence>
<proteinExistence type="inferred from homology"/>
<feature type="transmembrane region" description="Helical" evidence="3">
    <location>
        <begin position="70"/>
        <end position="90"/>
    </location>
</feature>
<dbReference type="GO" id="GO:0090482">
    <property type="term" value="F:vitamin transmembrane transporter activity"/>
    <property type="evidence" value="ECO:0007669"/>
    <property type="project" value="InterPro"/>
</dbReference>
<dbReference type="Gene3D" id="1.20.1250.20">
    <property type="entry name" value="MFS general substrate transporter like domains"/>
    <property type="match status" value="1"/>
</dbReference>
<feature type="transmembrane region" description="Helical" evidence="3">
    <location>
        <begin position="350"/>
        <end position="372"/>
    </location>
</feature>